<evidence type="ECO:0000313" key="2">
    <source>
        <dbReference type="Proteomes" id="UP000024284"/>
    </source>
</evidence>
<sequence>MAGLYFEDFEPGNVYRHEVTRTVTLADSIQFACLCMETEPTYIDEDWAKRNGRHGRIEVYPYYALAIVMAVQVTELTQGTTLGNLAMGGITFPHPVFPGDSLRGQTTILGKTVSKSKADRGVVEFFHEGFNQEGKLIASCMRKGMMLRRHPRV</sequence>
<dbReference type="InterPro" id="IPR052342">
    <property type="entry name" value="MCH/BMMD"/>
</dbReference>
<dbReference type="Gene3D" id="3.10.129.10">
    <property type="entry name" value="Hotdog Thioesterase"/>
    <property type="match status" value="1"/>
</dbReference>
<dbReference type="InterPro" id="IPR048274">
    <property type="entry name" value="MC_hydratase"/>
</dbReference>
<gene>
    <name evidence="1" type="ORF">BV98_001314</name>
</gene>
<dbReference type="STRING" id="76947.GCA_002080435_04034"/>
<reference evidence="1" key="1">
    <citation type="submission" date="2014-08" db="EMBL/GenBank/DDBJ databases">
        <title>Draft genome sequences of Sphingobium herbicidovorans.</title>
        <authorList>
            <person name="Gan H.M."/>
            <person name="Gan H.Y."/>
            <person name="Savka M.A."/>
        </authorList>
    </citation>
    <scope>NUCLEOTIDE SEQUENCE [LARGE SCALE GENOMIC DNA]</scope>
    <source>
        <strain evidence="1">NBRC 16415</strain>
    </source>
</reference>
<protein>
    <submittedName>
        <fullName evidence="1">MaoC family dehydratase</fullName>
    </submittedName>
</protein>
<accession>A0A086PC29</accession>
<keyword evidence="2" id="KW-1185">Reference proteome</keyword>
<dbReference type="InterPro" id="IPR029069">
    <property type="entry name" value="HotDog_dom_sf"/>
</dbReference>
<dbReference type="PATRIC" id="fig|1219045.3.peg.1347"/>
<dbReference type="RefSeq" id="WP_037463753.1">
    <property type="nucleotide sequence ID" value="NZ_BCZD01000023.1"/>
</dbReference>
<dbReference type="PANTHER" id="PTHR43664:SF1">
    <property type="entry name" value="BETA-METHYLMALYL-COA DEHYDRATASE"/>
    <property type="match status" value="1"/>
</dbReference>
<organism evidence="1 2">
    <name type="scientific">Sphingobium herbicidovorans (strain ATCC 700291 / DSM 11019 / CCUG 56400 / KCTC 2939 / LMG 18315 / NBRC 16415 / MH)</name>
    <name type="common">Sphingomonas herbicidovorans</name>
    <dbReference type="NCBI Taxonomy" id="1219045"/>
    <lineage>
        <taxon>Bacteria</taxon>
        <taxon>Pseudomonadati</taxon>
        <taxon>Pseudomonadota</taxon>
        <taxon>Alphaproteobacteria</taxon>
        <taxon>Sphingomonadales</taxon>
        <taxon>Sphingomonadaceae</taxon>
        <taxon>Sphingobium</taxon>
    </lineage>
</organism>
<dbReference type="GO" id="GO:0016829">
    <property type="term" value="F:lyase activity"/>
    <property type="evidence" value="ECO:0007669"/>
    <property type="project" value="InterPro"/>
</dbReference>
<dbReference type="eggNOG" id="COG2030">
    <property type="taxonomic scope" value="Bacteria"/>
</dbReference>
<dbReference type="Pfam" id="PF19315">
    <property type="entry name" value="MC_hydratase"/>
    <property type="match status" value="1"/>
</dbReference>
<dbReference type="SUPFAM" id="SSF54637">
    <property type="entry name" value="Thioesterase/thiol ester dehydrase-isomerase"/>
    <property type="match status" value="1"/>
</dbReference>
<dbReference type="OrthoDB" id="9796589at2"/>
<proteinExistence type="predicted"/>
<dbReference type="AlphaFoldDB" id="A0A086PC29"/>
<dbReference type="EMBL" id="JFZA02000008">
    <property type="protein sequence ID" value="KFG90947.1"/>
    <property type="molecule type" value="Genomic_DNA"/>
</dbReference>
<name>A0A086PC29_SPHHM</name>
<dbReference type="CDD" id="cd03451">
    <property type="entry name" value="FkbR2"/>
    <property type="match status" value="1"/>
</dbReference>
<dbReference type="Proteomes" id="UP000024284">
    <property type="component" value="Unassembled WGS sequence"/>
</dbReference>
<comment type="caution">
    <text evidence="1">The sequence shown here is derived from an EMBL/GenBank/DDBJ whole genome shotgun (WGS) entry which is preliminary data.</text>
</comment>
<evidence type="ECO:0000313" key="1">
    <source>
        <dbReference type="EMBL" id="KFG90947.1"/>
    </source>
</evidence>
<dbReference type="PANTHER" id="PTHR43664">
    <property type="entry name" value="MONOAMINE OXIDASE-RELATED"/>
    <property type="match status" value="1"/>
</dbReference>